<comment type="function">
    <text evidence="1 7">Part of the ABC transporter complex PstSACB involved in phosphate import.</text>
</comment>
<dbReference type="NCBIfam" id="TIGR00975">
    <property type="entry name" value="3a0107s03"/>
    <property type="match status" value="1"/>
</dbReference>
<dbReference type="CDD" id="cd13565">
    <property type="entry name" value="PBP2_PstS"/>
    <property type="match status" value="1"/>
</dbReference>
<protein>
    <recommendedName>
        <fullName evidence="4 7">Phosphate-binding protein PstS</fullName>
    </recommendedName>
</protein>
<feature type="chain" id="PRO_5047351390" description="Phosphate-binding protein PstS" evidence="8">
    <location>
        <begin position="33"/>
        <end position="345"/>
    </location>
</feature>
<dbReference type="EMBL" id="CP104694">
    <property type="protein sequence ID" value="UXI69692.1"/>
    <property type="molecule type" value="Genomic_DNA"/>
</dbReference>
<keyword evidence="6 7" id="KW-0592">Phosphate transport</keyword>
<name>A0ABY6BIV8_9GAMM</name>
<evidence type="ECO:0000256" key="4">
    <source>
        <dbReference type="ARBA" id="ARBA00021889"/>
    </source>
</evidence>
<dbReference type="PANTHER" id="PTHR42996">
    <property type="entry name" value="PHOSPHATE-BINDING PROTEIN PSTS"/>
    <property type="match status" value="1"/>
</dbReference>
<feature type="domain" description="PBP" evidence="9">
    <location>
        <begin position="29"/>
        <end position="312"/>
    </location>
</feature>
<comment type="subunit">
    <text evidence="3 7">The complex is composed of two ATP-binding proteins (PstB), two transmembrane proteins (PstC and PstA) and a solute-binding protein (PstS).</text>
</comment>
<dbReference type="SUPFAM" id="SSF53850">
    <property type="entry name" value="Periplasmic binding protein-like II"/>
    <property type="match status" value="1"/>
</dbReference>
<proteinExistence type="inferred from homology"/>
<accession>A0ABY6BIV8</accession>
<dbReference type="InterPro" id="IPR050962">
    <property type="entry name" value="Phosphate-bind_PstS"/>
</dbReference>
<keyword evidence="11" id="KW-1185">Reference proteome</keyword>
<gene>
    <name evidence="10" type="primary">pstS</name>
    <name evidence="10" type="ORF">N4264_08690</name>
</gene>
<dbReference type="PIRSF" id="PIRSF002756">
    <property type="entry name" value="PstS"/>
    <property type="match status" value="1"/>
</dbReference>
<evidence type="ECO:0000256" key="2">
    <source>
        <dbReference type="ARBA" id="ARBA00008725"/>
    </source>
</evidence>
<keyword evidence="8" id="KW-0732">Signal</keyword>
<evidence type="ECO:0000259" key="9">
    <source>
        <dbReference type="Pfam" id="PF12849"/>
    </source>
</evidence>
<evidence type="ECO:0000256" key="6">
    <source>
        <dbReference type="ARBA" id="ARBA00022592"/>
    </source>
</evidence>
<evidence type="ECO:0000256" key="3">
    <source>
        <dbReference type="ARBA" id="ARBA00011529"/>
    </source>
</evidence>
<feature type="signal peptide" evidence="8">
    <location>
        <begin position="1"/>
        <end position="32"/>
    </location>
</feature>
<dbReference type="RefSeq" id="WP_261696645.1">
    <property type="nucleotide sequence ID" value="NZ_CP104694.1"/>
</dbReference>
<dbReference type="Gene3D" id="3.40.190.10">
    <property type="entry name" value="Periplasmic binding protein-like II"/>
    <property type="match status" value="2"/>
</dbReference>
<evidence type="ECO:0000256" key="8">
    <source>
        <dbReference type="SAM" id="SignalP"/>
    </source>
</evidence>
<comment type="similarity">
    <text evidence="2 7">Belongs to the PstS family.</text>
</comment>
<evidence type="ECO:0000256" key="7">
    <source>
        <dbReference type="PIRNR" id="PIRNR002756"/>
    </source>
</evidence>
<dbReference type="PROSITE" id="PS51257">
    <property type="entry name" value="PROKAR_LIPOPROTEIN"/>
    <property type="match status" value="1"/>
</dbReference>
<dbReference type="PANTHER" id="PTHR42996:SF1">
    <property type="entry name" value="PHOSPHATE-BINDING PROTEIN PSTS"/>
    <property type="match status" value="1"/>
</dbReference>
<reference evidence="10" key="1">
    <citation type="submission" date="2022-09" db="EMBL/GenBank/DDBJ databases">
        <title>Tahibacter sp. nov., isolated from a fresh water.</title>
        <authorList>
            <person name="Baek J.H."/>
            <person name="Lee J.K."/>
            <person name="Kim J.M."/>
            <person name="Jeon C.O."/>
        </authorList>
    </citation>
    <scope>NUCLEOTIDE SEQUENCE</scope>
    <source>
        <strain evidence="10">W38</strain>
    </source>
</reference>
<sequence>MSVVASRVCKNRFGLVFATLLSGCAAAFPAVADMSGAGSTFVQPIMLRWADAWGRQSGAKVTYSGVGSGAGVEQLVAGKVDFAASDAPLSEEDLAKNRFTQFPIVAGGIVVVANMPGERKRVQFSGPLLAQVFLGQITKWNDPALQAANAGMTLPDQPITVVHRSDSSGITYNLTAFLSRVSPAWAEKYGTNKLPQWPAGVPAKGNDGVGQKITQTPYSIGYVEYGYALEHNMSITGLRNSAGATIAPTQTTISNAVAAADWESAPHFSTLLSGVQDANAWPIAAVTWVVMPRTPRKMAEDQGTLDFFTWVLRNGATLADAQGYTPMPERVVKLVEAAWAKEVTR</sequence>
<dbReference type="Pfam" id="PF12849">
    <property type="entry name" value="PBP_like_2"/>
    <property type="match status" value="1"/>
</dbReference>
<dbReference type="InterPro" id="IPR024370">
    <property type="entry name" value="PBP_domain"/>
</dbReference>
<evidence type="ECO:0000313" key="10">
    <source>
        <dbReference type="EMBL" id="UXI69692.1"/>
    </source>
</evidence>
<dbReference type="InterPro" id="IPR005673">
    <property type="entry name" value="ABC_phos-bd_PstS"/>
</dbReference>
<keyword evidence="5 7" id="KW-0813">Transport</keyword>
<evidence type="ECO:0000256" key="5">
    <source>
        <dbReference type="ARBA" id="ARBA00022448"/>
    </source>
</evidence>
<evidence type="ECO:0000313" key="11">
    <source>
        <dbReference type="Proteomes" id="UP001064632"/>
    </source>
</evidence>
<evidence type="ECO:0000256" key="1">
    <source>
        <dbReference type="ARBA" id="ARBA00002841"/>
    </source>
</evidence>
<organism evidence="10 11">
    <name type="scientific">Tahibacter amnicola</name>
    <dbReference type="NCBI Taxonomy" id="2976241"/>
    <lineage>
        <taxon>Bacteria</taxon>
        <taxon>Pseudomonadati</taxon>
        <taxon>Pseudomonadota</taxon>
        <taxon>Gammaproteobacteria</taxon>
        <taxon>Lysobacterales</taxon>
        <taxon>Rhodanobacteraceae</taxon>
        <taxon>Tahibacter</taxon>
    </lineage>
</organism>
<dbReference type="Proteomes" id="UP001064632">
    <property type="component" value="Chromosome"/>
</dbReference>